<dbReference type="Proteomes" id="UP000245910">
    <property type="component" value="Chromosome III"/>
</dbReference>
<accession>A0A2L2TZ42</accession>
<name>A0A2L2TZ42_9HYPO</name>
<dbReference type="EMBL" id="LN649231">
    <property type="protein sequence ID" value="CEI70366.1"/>
    <property type="molecule type" value="Genomic_DNA"/>
</dbReference>
<evidence type="ECO:0000313" key="1">
    <source>
        <dbReference type="EMBL" id="CEI70366.1"/>
    </source>
</evidence>
<organism evidence="1 2">
    <name type="scientific">Fusarium venenatum</name>
    <dbReference type="NCBI Taxonomy" id="56646"/>
    <lineage>
        <taxon>Eukaryota</taxon>
        <taxon>Fungi</taxon>
        <taxon>Dikarya</taxon>
        <taxon>Ascomycota</taxon>
        <taxon>Pezizomycotina</taxon>
        <taxon>Sordariomycetes</taxon>
        <taxon>Hypocreomycetidae</taxon>
        <taxon>Hypocreales</taxon>
        <taxon>Nectriaceae</taxon>
        <taxon>Fusarium</taxon>
    </lineage>
</organism>
<protein>
    <recommendedName>
        <fullName evidence="3">F-box domain-containing protein</fullName>
    </recommendedName>
</protein>
<sequence>MSTPMTEELFTIFHKSPPEIQLEIMKQCFENDLVCFSLTCRDMHYLAKPLLPNKPDLSNINQLGSTPDVPPICFYADHPCRRGEEGCKGARGRIVKYNFQWHRKKRHYYKKRYPACNMCLYYPPDHPVCQISGCKKHFALQEVYYPEKE</sequence>
<dbReference type="CDD" id="cd09917">
    <property type="entry name" value="F-box_SF"/>
    <property type="match status" value="1"/>
</dbReference>
<reference evidence="2" key="1">
    <citation type="submission" date="2014-10" db="EMBL/GenBank/DDBJ databases">
        <authorList>
            <person name="King R."/>
        </authorList>
    </citation>
    <scope>NUCLEOTIDE SEQUENCE [LARGE SCALE GENOMIC DNA]</scope>
    <source>
        <strain evidence="2">A3/5</strain>
    </source>
</reference>
<dbReference type="AlphaFoldDB" id="A0A2L2TZ42"/>
<proteinExistence type="predicted"/>
<keyword evidence="2" id="KW-1185">Reference proteome</keyword>
<evidence type="ECO:0000313" key="2">
    <source>
        <dbReference type="Proteomes" id="UP000245910"/>
    </source>
</evidence>
<evidence type="ECO:0008006" key="3">
    <source>
        <dbReference type="Google" id="ProtNLM"/>
    </source>
</evidence>